<protein>
    <recommendedName>
        <fullName evidence="12">Cationic amino acid transporter</fullName>
    </recommendedName>
</protein>
<feature type="transmembrane region" description="Helical" evidence="7">
    <location>
        <begin position="154"/>
        <end position="177"/>
    </location>
</feature>
<comment type="subcellular location">
    <subcellularLocation>
        <location evidence="1">Membrane</location>
        <topology evidence="1">Multi-pass membrane protein</topology>
    </subcellularLocation>
</comment>
<feature type="transmembrane region" description="Helical" evidence="7">
    <location>
        <begin position="36"/>
        <end position="57"/>
    </location>
</feature>
<evidence type="ECO:0000256" key="4">
    <source>
        <dbReference type="ARBA" id="ARBA00022989"/>
    </source>
</evidence>
<keyword evidence="4 7" id="KW-1133">Transmembrane helix</keyword>
<keyword evidence="11" id="KW-1185">Reference proteome</keyword>
<feature type="transmembrane region" description="Helical" evidence="7">
    <location>
        <begin position="411"/>
        <end position="432"/>
    </location>
</feature>
<feature type="transmembrane region" description="Helical" evidence="7">
    <location>
        <begin position="223"/>
        <end position="244"/>
    </location>
</feature>
<accession>A0A9W7EKA0</accession>
<proteinExistence type="predicted"/>
<feature type="transmembrane region" description="Helical" evidence="7">
    <location>
        <begin position="256"/>
        <end position="280"/>
    </location>
</feature>
<dbReference type="EMBL" id="BRXX01000006">
    <property type="protein sequence ID" value="GMH81722.1"/>
    <property type="molecule type" value="Genomic_DNA"/>
</dbReference>
<dbReference type="InterPro" id="IPR004841">
    <property type="entry name" value="AA-permease/SLC12A_dom"/>
</dbReference>
<dbReference type="PANTHER" id="PTHR43243">
    <property type="entry name" value="INNER MEMBRANE TRANSPORTER YGJI-RELATED"/>
    <property type="match status" value="1"/>
</dbReference>
<dbReference type="Proteomes" id="UP001165160">
    <property type="component" value="Unassembled WGS sequence"/>
</dbReference>
<dbReference type="GO" id="GO:0016020">
    <property type="term" value="C:membrane"/>
    <property type="evidence" value="ECO:0007669"/>
    <property type="project" value="UniProtKB-SubCell"/>
</dbReference>
<dbReference type="Gene3D" id="1.20.1740.10">
    <property type="entry name" value="Amino acid/polyamine transporter I"/>
    <property type="match status" value="1"/>
</dbReference>
<feature type="transmembrane region" description="Helical" evidence="7">
    <location>
        <begin position="528"/>
        <end position="549"/>
    </location>
</feature>
<keyword evidence="3 7" id="KW-0812">Transmembrane</keyword>
<evidence type="ECO:0000256" key="1">
    <source>
        <dbReference type="ARBA" id="ARBA00004141"/>
    </source>
</evidence>
<evidence type="ECO:0000313" key="10">
    <source>
        <dbReference type="EMBL" id="GMH81722.1"/>
    </source>
</evidence>
<evidence type="ECO:0000256" key="5">
    <source>
        <dbReference type="ARBA" id="ARBA00023136"/>
    </source>
</evidence>
<feature type="domain" description="Cationic amino acid transporter C-terminal" evidence="9">
    <location>
        <begin position="501"/>
        <end position="551"/>
    </location>
</feature>
<feature type="compositionally biased region" description="Gly residues" evidence="6">
    <location>
        <begin position="583"/>
        <end position="607"/>
    </location>
</feature>
<feature type="transmembrane region" description="Helical" evidence="7">
    <location>
        <begin position="63"/>
        <end position="82"/>
    </location>
</feature>
<dbReference type="GO" id="GO:0015171">
    <property type="term" value="F:amino acid transmembrane transporter activity"/>
    <property type="evidence" value="ECO:0007669"/>
    <property type="project" value="TreeGrafter"/>
</dbReference>
<feature type="transmembrane region" description="Helical" evidence="7">
    <location>
        <begin position="470"/>
        <end position="492"/>
    </location>
</feature>
<keyword evidence="2" id="KW-0813">Transport</keyword>
<sequence length="613" mass="65033">MNIFKALRRRKPIVDLLREQNQSKNMLSRTLGVFDIILYGVGSSVGAGIYSLIGVGAEEAGPAISLSFLFCGLACIFTSLSYSEFAARVPIAGSAYTFVYASFGEFAAWLVGWNLTLGYGVSAAVIARSWAEYLSTFIESCGTTVPTYLTKLPIYGVDCNPLSVVIIFACTVVLCLGVKESTKFNAGMTIINLCVLMFVLIAGTPEVTSDSLEPFAPQGASGVAKGAGLVFFAYLGFDMVACLSEEVKDPQRNMPIGIIGSLIVSISIYVCLSLVIVGMAPIEILGRLTPISNAFKANGCCDVGEMATDVSMFDDDSSYTCLNCEGDDINNKMLFYGSKVINFGALFGLTTACFTCQMGQPRIFYRMAKDGLLFSKFGQLSESTSVPIFGTIMTGLMVAGMAFAVDLEALANMISLGTLQVFTFVNAGVIILRTSRPDVNGNKVPMLIIVFCTCIFLASISLNTKWVKGLLFFVPFLLVGGAVLCTAALMSVPRARPPNSFKCPFVPVVPLLGIACNVFMMGSMDKTAWVDIGFWLAAGVAIYFGYGVWNSTLRDTNKFILGRDVVGGNYDYGTEPLIDDGGGASGKGYEGEGGGGVGGGGGGGGENGSWFSF</sequence>
<evidence type="ECO:0000313" key="11">
    <source>
        <dbReference type="Proteomes" id="UP001165160"/>
    </source>
</evidence>
<feature type="region of interest" description="Disordered" evidence="6">
    <location>
        <begin position="583"/>
        <end position="613"/>
    </location>
</feature>
<dbReference type="InterPro" id="IPR029485">
    <property type="entry name" value="CAT_C"/>
</dbReference>
<dbReference type="Pfam" id="PF00324">
    <property type="entry name" value="AA_permease"/>
    <property type="match status" value="1"/>
</dbReference>
<feature type="transmembrane region" description="Helical" evidence="7">
    <location>
        <begin position="444"/>
        <end position="464"/>
    </location>
</feature>
<dbReference type="AlphaFoldDB" id="A0A9W7EKA0"/>
<feature type="transmembrane region" description="Helical" evidence="7">
    <location>
        <begin position="340"/>
        <end position="365"/>
    </location>
</feature>
<reference evidence="11" key="1">
    <citation type="journal article" date="2023" name="Commun. Biol.">
        <title>Genome analysis of Parmales, the sister group of diatoms, reveals the evolutionary specialization of diatoms from phago-mixotrophs to photoautotrophs.</title>
        <authorList>
            <person name="Ban H."/>
            <person name="Sato S."/>
            <person name="Yoshikawa S."/>
            <person name="Yamada K."/>
            <person name="Nakamura Y."/>
            <person name="Ichinomiya M."/>
            <person name="Sato N."/>
            <person name="Blanc-Mathieu R."/>
            <person name="Endo H."/>
            <person name="Kuwata A."/>
            <person name="Ogata H."/>
        </authorList>
    </citation>
    <scope>NUCLEOTIDE SEQUENCE [LARGE SCALE GENOMIC DNA]</scope>
    <source>
        <strain evidence="11">NIES 3699</strain>
    </source>
</reference>
<keyword evidence="5 7" id="KW-0472">Membrane</keyword>
<evidence type="ECO:0000256" key="2">
    <source>
        <dbReference type="ARBA" id="ARBA00022448"/>
    </source>
</evidence>
<organism evidence="10 11">
    <name type="scientific">Triparma verrucosa</name>
    <dbReference type="NCBI Taxonomy" id="1606542"/>
    <lineage>
        <taxon>Eukaryota</taxon>
        <taxon>Sar</taxon>
        <taxon>Stramenopiles</taxon>
        <taxon>Ochrophyta</taxon>
        <taxon>Bolidophyceae</taxon>
        <taxon>Parmales</taxon>
        <taxon>Triparmaceae</taxon>
        <taxon>Triparma</taxon>
    </lineage>
</organism>
<feature type="domain" description="Amino acid permease/ SLC12A" evidence="8">
    <location>
        <begin position="36"/>
        <end position="461"/>
    </location>
</feature>
<evidence type="ECO:0008006" key="12">
    <source>
        <dbReference type="Google" id="ProtNLM"/>
    </source>
</evidence>
<evidence type="ECO:0000259" key="8">
    <source>
        <dbReference type="Pfam" id="PF00324"/>
    </source>
</evidence>
<feature type="transmembrane region" description="Helical" evidence="7">
    <location>
        <begin position="386"/>
        <end position="405"/>
    </location>
</feature>
<dbReference type="Pfam" id="PF13906">
    <property type="entry name" value="AA_permease_C"/>
    <property type="match status" value="1"/>
</dbReference>
<evidence type="ECO:0000259" key="9">
    <source>
        <dbReference type="Pfam" id="PF13906"/>
    </source>
</evidence>
<feature type="transmembrane region" description="Helical" evidence="7">
    <location>
        <begin position="504"/>
        <end position="522"/>
    </location>
</feature>
<gene>
    <name evidence="10" type="ORF">TrVE_jg3100</name>
</gene>
<dbReference type="PANTHER" id="PTHR43243:SF4">
    <property type="entry name" value="CATIONIC AMINO ACID TRANSPORTER 4"/>
    <property type="match status" value="1"/>
</dbReference>
<comment type="caution">
    <text evidence="10">The sequence shown here is derived from an EMBL/GenBank/DDBJ whole genome shotgun (WGS) entry which is preliminary data.</text>
</comment>
<evidence type="ECO:0000256" key="7">
    <source>
        <dbReference type="SAM" id="Phobius"/>
    </source>
</evidence>
<name>A0A9W7EKA0_9STRA</name>
<evidence type="ECO:0000256" key="6">
    <source>
        <dbReference type="SAM" id="MobiDB-lite"/>
    </source>
</evidence>
<feature type="transmembrane region" description="Helical" evidence="7">
    <location>
        <begin position="184"/>
        <end position="203"/>
    </location>
</feature>
<evidence type="ECO:0000256" key="3">
    <source>
        <dbReference type="ARBA" id="ARBA00022692"/>
    </source>
</evidence>
<feature type="transmembrane region" description="Helical" evidence="7">
    <location>
        <begin position="89"/>
        <end position="111"/>
    </location>
</feature>